<dbReference type="Proteomes" id="UP001500842">
    <property type="component" value="Unassembled WGS sequence"/>
</dbReference>
<gene>
    <name evidence="3" type="ORF">GCM10009788_32210</name>
</gene>
<organism evidence="3 4">
    <name type="scientific">Nocardioides humi</name>
    <dbReference type="NCBI Taxonomy" id="449461"/>
    <lineage>
        <taxon>Bacteria</taxon>
        <taxon>Bacillati</taxon>
        <taxon>Actinomycetota</taxon>
        <taxon>Actinomycetes</taxon>
        <taxon>Propionibacteriales</taxon>
        <taxon>Nocardioidaceae</taxon>
        <taxon>Nocardioides</taxon>
    </lineage>
</organism>
<dbReference type="RefSeq" id="WP_181410947.1">
    <property type="nucleotide sequence ID" value="NZ_BAAAOR010000024.1"/>
</dbReference>
<keyword evidence="4" id="KW-1185">Reference proteome</keyword>
<dbReference type="InterPro" id="IPR036188">
    <property type="entry name" value="FAD/NAD-bd_sf"/>
</dbReference>
<name>A0ABN2ASI3_9ACTN</name>
<dbReference type="SUPFAM" id="SSF51905">
    <property type="entry name" value="FAD/NAD(P)-binding domain"/>
    <property type="match status" value="1"/>
</dbReference>
<dbReference type="InterPro" id="IPR007867">
    <property type="entry name" value="GMC_OxRtase_C"/>
</dbReference>
<evidence type="ECO:0000259" key="2">
    <source>
        <dbReference type="Pfam" id="PF05199"/>
    </source>
</evidence>
<dbReference type="EMBL" id="BAAAOR010000024">
    <property type="protein sequence ID" value="GAA1526210.1"/>
    <property type="molecule type" value="Genomic_DNA"/>
</dbReference>
<accession>A0ABN2ASI3</accession>
<reference evidence="3 4" key="1">
    <citation type="journal article" date="2019" name="Int. J. Syst. Evol. Microbiol.">
        <title>The Global Catalogue of Microorganisms (GCM) 10K type strain sequencing project: providing services to taxonomists for standard genome sequencing and annotation.</title>
        <authorList>
            <consortium name="The Broad Institute Genomics Platform"/>
            <consortium name="The Broad Institute Genome Sequencing Center for Infectious Disease"/>
            <person name="Wu L."/>
            <person name="Ma J."/>
        </authorList>
    </citation>
    <scope>NUCLEOTIDE SEQUENCE [LARGE SCALE GENOMIC DNA]</scope>
    <source>
        <strain evidence="3 4">JCM 14942</strain>
    </source>
</reference>
<sequence length="67" mass="6919">MVDYPHVGAHLADHPCTARMGTEGEGVLDASLRVADASAMPRVTHGNTHAPTMLIGEKAADLIRGGA</sequence>
<evidence type="ECO:0000313" key="4">
    <source>
        <dbReference type="Proteomes" id="UP001500842"/>
    </source>
</evidence>
<comment type="caution">
    <text evidence="3">The sequence shown here is derived from an EMBL/GenBank/DDBJ whole genome shotgun (WGS) entry which is preliminary data.</text>
</comment>
<dbReference type="Pfam" id="PF05199">
    <property type="entry name" value="GMC_oxred_C"/>
    <property type="match status" value="1"/>
</dbReference>
<proteinExistence type="inferred from homology"/>
<protein>
    <recommendedName>
        <fullName evidence="2">Glucose-methanol-choline oxidoreductase C-terminal domain-containing protein</fullName>
    </recommendedName>
</protein>
<dbReference type="PANTHER" id="PTHR11552:SF219">
    <property type="entry name" value="GLUCOSE-METHANOL-CHOLINE OXIDOREDUCTASE N-TERMINAL DOMAIN-CONTAINING PROTEIN"/>
    <property type="match status" value="1"/>
</dbReference>
<dbReference type="Gene3D" id="3.50.50.60">
    <property type="entry name" value="FAD/NAD(P)-binding domain"/>
    <property type="match status" value="1"/>
</dbReference>
<feature type="domain" description="Glucose-methanol-choline oxidoreductase C-terminal" evidence="2">
    <location>
        <begin position="13"/>
        <end position="56"/>
    </location>
</feature>
<dbReference type="InterPro" id="IPR012132">
    <property type="entry name" value="GMC_OxRdtase"/>
</dbReference>
<evidence type="ECO:0000313" key="3">
    <source>
        <dbReference type="EMBL" id="GAA1526210.1"/>
    </source>
</evidence>
<dbReference type="PANTHER" id="PTHR11552">
    <property type="entry name" value="GLUCOSE-METHANOL-CHOLINE GMC OXIDOREDUCTASE"/>
    <property type="match status" value="1"/>
</dbReference>
<comment type="similarity">
    <text evidence="1">Belongs to the GMC oxidoreductase family.</text>
</comment>
<evidence type="ECO:0000256" key="1">
    <source>
        <dbReference type="ARBA" id="ARBA00010790"/>
    </source>
</evidence>